<accession>G0JSR0</accession>
<gene>
    <name evidence="1" type="ORF">Acife_0394</name>
</gene>
<sequence>MYSVSLFCKRNHLAIGAVRMLPRMAALVTGLLLLAGCAPSDYSEGINSFSQAISQANTTEQTLADSYEKVEIANYIQHFSGQKAVVDFSKCHGTPGPYKAGDCVVEVQGISSPTAPPSSMAGLTKYAALLSAVVADKTCASLQSDATSIASSISNMAKKAQQPTLEKAASPSASIVSTLGCLVIANEQLAILREATKDANPVIQKLVPLIARNDQDMYLTILEDNISQLDDATIAYNTAVRAYQKSNSASDLANSASDLAKVVSLTQVVNSAQVSQPGPLISKLATLHQTLTDALAAPTINLKMVENDAQGFVADAKVVGSAVKILANPQQP</sequence>
<dbReference type="EMBL" id="CP002985">
    <property type="protein sequence ID" value="AEM46617.1"/>
    <property type="molecule type" value="Genomic_DNA"/>
</dbReference>
<organism evidence="1 2">
    <name type="scientific">Acidithiobacillus ferrivorans SS3</name>
    <dbReference type="NCBI Taxonomy" id="743299"/>
    <lineage>
        <taxon>Bacteria</taxon>
        <taxon>Pseudomonadati</taxon>
        <taxon>Pseudomonadota</taxon>
        <taxon>Acidithiobacillia</taxon>
        <taxon>Acidithiobacillales</taxon>
        <taxon>Acidithiobacillaceae</taxon>
        <taxon>Acidithiobacillus</taxon>
    </lineage>
</organism>
<dbReference type="HOGENOM" id="CLU_835828_0_0_6"/>
<name>G0JSR0_9PROT</name>
<proteinExistence type="predicted"/>
<dbReference type="STRING" id="743299.Acife_0394"/>
<dbReference type="KEGG" id="afi:Acife_0394"/>
<evidence type="ECO:0000313" key="2">
    <source>
        <dbReference type="Proteomes" id="UP000009220"/>
    </source>
</evidence>
<dbReference type="Proteomes" id="UP000009220">
    <property type="component" value="Chromosome"/>
</dbReference>
<evidence type="ECO:0000313" key="1">
    <source>
        <dbReference type="EMBL" id="AEM46617.1"/>
    </source>
</evidence>
<dbReference type="AlphaFoldDB" id="G0JSR0"/>
<reference evidence="1 2" key="1">
    <citation type="journal article" date="2011" name="J. Bacteriol.">
        <title>Draft genome of the psychrotolerant acidophile Acidithiobacillus ferrivorans SS3.</title>
        <authorList>
            <person name="Liljeqvist M."/>
            <person name="Valdes J."/>
            <person name="Holmes D.S."/>
            <person name="Dopson M."/>
        </authorList>
    </citation>
    <scope>NUCLEOTIDE SEQUENCE [LARGE SCALE GENOMIC DNA]</scope>
    <source>
        <strain evidence="1 2">SS3</strain>
    </source>
</reference>
<protein>
    <submittedName>
        <fullName evidence="1">Uncharacterized protein</fullName>
    </submittedName>
</protein>